<reference evidence="1 2" key="1">
    <citation type="submission" date="2018-04" db="EMBL/GenBank/DDBJ databases">
        <title>Draft genome sequence of Pseudomonas syringae pv. actinidiae biovar 1 strains isolated from kiwifruit in Kagawa prefecture.</title>
        <authorList>
            <person name="Tabuchi M."/>
            <person name="Saito M."/>
            <person name="Fujiwara S."/>
            <person name="Sasa N."/>
            <person name="Akimitsu K."/>
            <person name="Gomi K."/>
            <person name="Konishi-Sugita S."/>
            <person name="Hamano K."/>
            <person name="Kataoka I."/>
        </authorList>
    </citation>
    <scope>NUCLEOTIDE SEQUENCE [LARGE SCALE GENOMIC DNA]</scope>
    <source>
        <strain evidence="1 2">MAFF212206</strain>
    </source>
</reference>
<name>A0A2V0QHM7_PSESF</name>
<comment type="caution">
    <text evidence="1">The sequence shown here is derived from an EMBL/GenBank/DDBJ whole genome shotgun (WGS) entry which is preliminary data.</text>
</comment>
<dbReference type="EMBL" id="BGJZ01000316">
    <property type="protein sequence ID" value="GBH12643.1"/>
    <property type="molecule type" value="Genomic_DNA"/>
</dbReference>
<gene>
    <name evidence="1" type="ORF">KPSA1_06114</name>
</gene>
<evidence type="ECO:0000313" key="2">
    <source>
        <dbReference type="Proteomes" id="UP000247480"/>
    </source>
</evidence>
<dbReference type="Proteomes" id="UP000247480">
    <property type="component" value="Unassembled WGS sequence"/>
</dbReference>
<proteinExistence type="predicted"/>
<dbReference type="AlphaFoldDB" id="A0A2V0QHM7"/>
<sequence>MVPSLAMPMWRTLFICCESVSLLSSVPSRCMITRLGCMAFRFISTRLSASVRMPPLATTSVSPSGIQET</sequence>
<protein>
    <submittedName>
        <fullName evidence="1">Uncharacterized protein</fullName>
    </submittedName>
</protein>
<evidence type="ECO:0000313" key="1">
    <source>
        <dbReference type="EMBL" id="GBH12643.1"/>
    </source>
</evidence>
<organism evidence="1 2">
    <name type="scientific">Pseudomonas syringae pv. actinidiae</name>
    <dbReference type="NCBI Taxonomy" id="103796"/>
    <lineage>
        <taxon>Bacteria</taxon>
        <taxon>Pseudomonadati</taxon>
        <taxon>Pseudomonadota</taxon>
        <taxon>Gammaproteobacteria</taxon>
        <taxon>Pseudomonadales</taxon>
        <taxon>Pseudomonadaceae</taxon>
        <taxon>Pseudomonas</taxon>
        <taxon>Pseudomonas syringae</taxon>
    </lineage>
</organism>
<accession>A0A2V0QHM7</accession>